<evidence type="ECO:0000313" key="3">
    <source>
        <dbReference type="EMBL" id="PHG99814.1"/>
    </source>
</evidence>
<reference evidence="3 5" key="3">
    <citation type="submission" date="2017-09" db="EMBL/GenBank/DDBJ databases">
        <title>FDA dAtabase for Regulatory Grade micrObial Sequences (FDA-ARGOS): Supporting development and validation of Infectious Disease Dx tests.</title>
        <authorList>
            <person name="Kerrigan L."/>
            <person name="Long C."/>
            <person name="Tallon L.J."/>
            <person name="Sadzewicz L."/>
            <person name="Ott S."/>
            <person name="Zhao X."/>
            <person name="Nagaraj S."/>
            <person name="Vavikolanu K."/>
            <person name="Aluvathingal J."/>
            <person name="Nadendla S."/>
            <person name="Sichtig H."/>
        </authorList>
    </citation>
    <scope>NUCLEOTIDE SEQUENCE [LARGE SCALE GENOMIC DNA]</scope>
    <source>
        <strain evidence="3 5">FDAARGOS_423</strain>
    </source>
</reference>
<dbReference type="PANTHER" id="PTHR43781">
    <property type="entry name" value="SACCHAROPINE DEHYDROGENASE"/>
    <property type="match status" value="1"/>
</dbReference>
<dbReference type="PANTHER" id="PTHR43781:SF1">
    <property type="entry name" value="SACCHAROPINE DEHYDROGENASE"/>
    <property type="match status" value="1"/>
</dbReference>
<dbReference type="RefSeq" id="WP_003496475.1">
    <property type="nucleotide sequence ID" value="NZ_CBCRVC010000004.1"/>
</dbReference>
<dbReference type="SUPFAM" id="SSF51735">
    <property type="entry name" value="NAD(P)-binding Rossmann-fold domains"/>
    <property type="match status" value="1"/>
</dbReference>
<accession>A0A7U4JPP8</accession>
<dbReference type="EMBL" id="CP009225">
    <property type="protein sequence ID" value="AKC63025.1"/>
    <property type="molecule type" value="Genomic_DNA"/>
</dbReference>
<dbReference type="KEGG" id="cld:CLSPO_c23050"/>
<dbReference type="InterPro" id="IPR005097">
    <property type="entry name" value="Sacchrp_dh_NADP-bd"/>
</dbReference>
<proteinExistence type="predicted"/>
<dbReference type="GeneID" id="92938994"/>
<evidence type="ECO:0000259" key="1">
    <source>
        <dbReference type="Pfam" id="PF03435"/>
    </source>
</evidence>
<dbReference type="InterPro" id="IPR036291">
    <property type="entry name" value="NAD(P)-bd_dom_sf"/>
</dbReference>
<dbReference type="Gene3D" id="3.40.50.720">
    <property type="entry name" value="NAD(P)-binding Rossmann-like Domain"/>
    <property type="match status" value="1"/>
</dbReference>
<evidence type="ECO:0000313" key="5">
    <source>
        <dbReference type="Proteomes" id="UP000223854"/>
    </source>
</evidence>
<dbReference type="Pfam" id="PF03435">
    <property type="entry name" value="Sacchrp_dh_NADP"/>
    <property type="match status" value="1"/>
</dbReference>
<keyword evidence="5" id="KW-1185">Reference proteome</keyword>
<dbReference type="EMBL" id="PDLH01000007">
    <property type="protein sequence ID" value="PHG99814.1"/>
    <property type="molecule type" value="Genomic_DNA"/>
</dbReference>
<reference evidence="2" key="1">
    <citation type="submission" date="2014-08" db="EMBL/GenBank/DDBJ databases">
        <authorList>
            <person name="Kubiak A."/>
            <person name="Poehlein A."/>
            <person name="Daniel R."/>
            <person name="Minton N.P."/>
        </authorList>
    </citation>
    <scope>NUCLEOTIDE SEQUENCE</scope>
    <source>
        <strain evidence="2">NCIMB 10696</strain>
    </source>
</reference>
<evidence type="ECO:0000313" key="4">
    <source>
        <dbReference type="Proteomes" id="UP000033052"/>
    </source>
</evidence>
<organism evidence="2 4">
    <name type="scientific">Clostridium sporogenes</name>
    <dbReference type="NCBI Taxonomy" id="1509"/>
    <lineage>
        <taxon>Bacteria</taxon>
        <taxon>Bacillati</taxon>
        <taxon>Bacillota</taxon>
        <taxon>Clostridia</taxon>
        <taxon>Eubacteriales</taxon>
        <taxon>Clostridiaceae</taxon>
        <taxon>Clostridium</taxon>
    </lineage>
</organism>
<feature type="domain" description="Saccharopine dehydrogenase NADP binding" evidence="1">
    <location>
        <begin position="8"/>
        <end position="104"/>
    </location>
</feature>
<evidence type="ECO:0000313" key="2">
    <source>
        <dbReference type="EMBL" id="AKC63025.1"/>
    </source>
</evidence>
<gene>
    <name evidence="2" type="ORF">CLSPO_c23050</name>
    <name evidence="3" type="ORF">CRX47_08090</name>
</gene>
<name>A0A7U4JPP8_CLOSG</name>
<reference evidence="2 4" key="2">
    <citation type="journal article" date="2015" name="PLoS ONE">
        <title>A universal mariner transposon system for forward genetic studies in the genus clostridium.</title>
        <authorList>
            <person name="Zhang Y."/>
            <person name="Grosse-Honebrink A."/>
            <person name="Minton N.P."/>
        </authorList>
    </citation>
    <scope>NUCLEOTIDE SEQUENCE [LARGE SCALE GENOMIC DNA]</scope>
    <source>
        <strain evidence="2 4">NCIMB 10696</strain>
    </source>
</reference>
<dbReference type="Proteomes" id="UP000033052">
    <property type="component" value="Chromosome"/>
</dbReference>
<dbReference type="AlphaFoldDB" id="A0A7U4JPP8"/>
<dbReference type="Proteomes" id="UP000223854">
    <property type="component" value="Unassembled WGS sequence"/>
</dbReference>
<sequence length="343" mass="37644">MREYVACIFGSCGSVGSAAAIELQRRGFHLRLATRPESKNNKICHIARDGDDIVDVDVNDFYEARKFCRGADVVIGAAGPSFLLSEAMFYAACAEKVPYVDPGGSFLVAKNNLNNKIKIPSILAAGVFPGLSGLLIKLIMNEGKDQCMKLKVAVGGRYSFTKAASGDFVDESRGIGSGVPMACIRDGNIHPAENMEIGELPSCISDLKSFPYLSEEVQRISRQNSVYAVDSYTLMEKKVLEGISGISIKKDDLLKVSRKKEGDKYCSAIIVCLETKKSEIKQIFIGDEPGKVTGVISALAASHIVRGYISPGFYYCSDVFDPKNFMKDFRESMVFRYKKLIKR</sequence>
<protein>
    <submittedName>
        <fullName evidence="2">Saccharopine dehydrogenase</fullName>
    </submittedName>
</protein>